<dbReference type="InterPro" id="IPR050111">
    <property type="entry name" value="C-type_lectin/snaclec_domain"/>
</dbReference>
<dbReference type="Ensembl" id="ENSPNAT00000067150.1">
    <property type="protein sequence ID" value="ENSPNAP00000047558.1"/>
    <property type="gene ID" value="ENSPNAG00000003663.2"/>
</dbReference>
<feature type="region of interest" description="Disordered" evidence="1">
    <location>
        <begin position="15"/>
        <end position="40"/>
    </location>
</feature>
<reference evidence="3 4" key="1">
    <citation type="submission" date="2020-10" db="EMBL/GenBank/DDBJ databases">
        <title>Pygocentrus nattereri (red-bellied piranha) genome, fPygNat1, primary haplotype.</title>
        <authorList>
            <person name="Myers G."/>
            <person name="Meyer A."/>
            <person name="Karagic N."/>
            <person name="Pippel M."/>
            <person name="Winkler S."/>
            <person name="Tracey A."/>
            <person name="Wood J."/>
            <person name="Formenti G."/>
            <person name="Howe K."/>
            <person name="Fedrigo O."/>
            <person name="Jarvis E.D."/>
        </authorList>
    </citation>
    <scope>NUCLEOTIDE SEQUENCE [LARGE SCALE GENOMIC DNA]</scope>
</reference>
<dbReference type="Proteomes" id="UP001501920">
    <property type="component" value="Chromosome 16"/>
</dbReference>
<dbReference type="InterPro" id="IPR016187">
    <property type="entry name" value="CTDL_fold"/>
</dbReference>
<dbReference type="Pfam" id="PF00059">
    <property type="entry name" value="Lectin_C"/>
    <property type="match status" value="1"/>
</dbReference>
<accession>A0AAR2J6A9</accession>
<evidence type="ECO:0000259" key="2">
    <source>
        <dbReference type="PROSITE" id="PS50041"/>
    </source>
</evidence>
<evidence type="ECO:0000256" key="1">
    <source>
        <dbReference type="SAM" id="MobiDB-lite"/>
    </source>
</evidence>
<dbReference type="SUPFAM" id="SSF56436">
    <property type="entry name" value="C-type lectin-like"/>
    <property type="match status" value="1"/>
</dbReference>
<dbReference type="Gene3D" id="3.10.100.10">
    <property type="entry name" value="Mannose-Binding Protein A, subunit A"/>
    <property type="match status" value="1"/>
</dbReference>
<organism evidence="3 4">
    <name type="scientific">Pygocentrus nattereri</name>
    <name type="common">Red-bellied piranha</name>
    <dbReference type="NCBI Taxonomy" id="42514"/>
    <lineage>
        <taxon>Eukaryota</taxon>
        <taxon>Metazoa</taxon>
        <taxon>Chordata</taxon>
        <taxon>Craniata</taxon>
        <taxon>Vertebrata</taxon>
        <taxon>Euteleostomi</taxon>
        <taxon>Actinopterygii</taxon>
        <taxon>Neopterygii</taxon>
        <taxon>Teleostei</taxon>
        <taxon>Ostariophysi</taxon>
        <taxon>Characiformes</taxon>
        <taxon>Characoidei</taxon>
        <taxon>Pygocentrus</taxon>
    </lineage>
</organism>
<dbReference type="AlphaFoldDB" id="A0AAR2J6A9"/>
<dbReference type="GeneTree" id="ENSGT01050000244842"/>
<reference evidence="3" key="2">
    <citation type="submission" date="2025-08" db="UniProtKB">
        <authorList>
            <consortium name="Ensembl"/>
        </authorList>
    </citation>
    <scope>IDENTIFICATION</scope>
</reference>
<proteinExistence type="predicted"/>
<evidence type="ECO:0000313" key="4">
    <source>
        <dbReference type="Proteomes" id="UP001501920"/>
    </source>
</evidence>
<reference evidence="3" key="3">
    <citation type="submission" date="2025-09" db="UniProtKB">
        <authorList>
            <consortium name="Ensembl"/>
        </authorList>
    </citation>
    <scope>IDENTIFICATION</scope>
</reference>
<feature type="compositionally biased region" description="Pro residues" evidence="1">
    <location>
        <begin position="18"/>
        <end position="37"/>
    </location>
</feature>
<dbReference type="CDD" id="cd00037">
    <property type="entry name" value="CLECT"/>
    <property type="match status" value="1"/>
</dbReference>
<dbReference type="InterPro" id="IPR001304">
    <property type="entry name" value="C-type_lectin-like"/>
</dbReference>
<sequence>METLGLLTGLRVMLPQTSPNPPPCPPTDSQLPAPPATSSPCPSNYVTWYKNCYRLVSEPKTWEEAEAACVKEGGHLASVDMSYDQAFISGAIQQGNTDAWIGLRPEVRERWSDGWPVFYTHWGPGEPTNHKGEGCVSMHGRSHFIQGTWNDTACELFFQVVARRHIFSVVLNQF</sequence>
<dbReference type="PANTHER" id="PTHR22803">
    <property type="entry name" value="MANNOSE, PHOSPHOLIPASE, LECTIN RECEPTOR RELATED"/>
    <property type="match status" value="1"/>
</dbReference>
<dbReference type="PROSITE" id="PS50041">
    <property type="entry name" value="C_TYPE_LECTIN_2"/>
    <property type="match status" value="1"/>
</dbReference>
<keyword evidence="4" id="KW-1185">Reference proteome</keyword>
<feature type="domain" description="C-type lectin" evidence="2">
    <location>
        <begin position="48"/>
        <end position="163"/>
    </location>
</feature>
<protein>
    <recommendedName>
        <fullName evidence="2">C-type lectin domain-containing protein</fullName>
    </recommendedName>
</protein>
<dbReference type="SMART" id="SM00034">
    <property type="entry name" value="CLECT"/>
    <property type="match status" value="1"/>
</dbReference>
<dbReference type="InterPro" id="IPR016186">
    <property type="entry name" value="C-type_lectin-like/link_sf"/>
</dbReference>
<name>A0AAR2J6A9_PYGNA</name>
<evidence type="ECO:0000313" key="3">
    <source>
        <dbReference type="Ensembl" id="ENSPNAP00000047558.1"/>
    </source>
</evidence>